<reference evidence="5" key="1">
    <citation type="journal article" date="2013" name="Stand. Genomic Sci.">
        <title>Genome sequence of the Litoreibacter arenae type strain (DSM 19593(T)), a member of the Roseobacter clade isolated from sea sand.</title>
        <authorList>
            <person name="Riedel T."/>
            <person name="Fiebig A."/>
            <person name="Petersen J."/>
            <person name="Gronow S."/>
            <person name="Kyrpides N.C."/>
            <person name="Goker M."/>
            <person name="Klenk H.P."/>
        </authorList>
    </citation>
    <scope>NUCLEOTIDE SEQUENCE [LARGE SCALE GENOMIC DNA]</scope>
    <source>
        <strain evidence="5">DSM 19593</strain>
    </source>
</reference>
<name>S9QHN1_9RHOB</name>
<evidence type="ECO:0000313" key="5">
    <source>
        <dbReference type="Proteomes" id="UP000015351"/>
    </source>
</evidence>
<proteinExistence type="inferred from homology"/>
<dbReference type="PATRIC" id="fig|1123360.3.peg.408"/>
<feature type="chain" id="PRO_5004568044" evidence="3">
    <location>
        <begin position="24"/>
        <end position="411"/>
    </location>
</feature>
<keyword evidence="5" id="KW-1185">Reference proteome</keyword>
<dbReference type="SUPFAM" id="SSF53850">
    <property type="entry name" value="Periplasmic binding protein-like II"/>
    <property type="match status" value="1"/>
</dbReference>
<dbReference type="EMBL" id="AONI01000006">
    <property type="protein sequence ID" value="EPX80966.1"/>
    <property type="molecule type" value="Genomic_DNA"/>
</dbReference>
<comment type="subcellular location">
    <subcellularLocation>
        <location evidence="1">Periplasm</location>
    </subcellularLocation>
</comment>
<comment type="similarity">
    <text evidence="2">Belongs to the bacterial solute-binding protein 1 family.</text>
</comment>
<dbReference type="Pfam" id="PF01547">
    <property type="entry name" value="SBP_bac_1"/>
    <property type="match status" value="1"/>
</dbReference>
<dbReference type="RefSeq" id="WP_021101486.1">
    <property type="nucleotide sequence ID" value="NZ_KE557312.1"/>
</dbReference>
<dbReference type="eggNOG" id="COG1653">
    <property type="taxonomic scope" value="Bacteria"/>
</dbReference>
<dbReference type="AlphaFoldDB" id="S9QHN1"/>
<sequence>MNIILKTTAAACALIAAASAATAECSIDGGRVNIIGNEFPAIQTVAAAAAECTGVTVEANLTADHQTLNVAGMSGNPAEYTSAIVANSSIVALINEDVIRPLDELVAEYGKDIPQRQLITVGGKVMAVAFMANAQTLTYRADVLEEVGLDVPTTYEEVLVAAEAIRAAGIMENPVGGPYAAGWNLAQEFNNMYLGHGGEFFEPGTAKISINNEKGVATLEMMKALTEYMNPDYLTHDSNGTSAEWEAGNVALMHMWGSRAQVLMDDEGSEPQVYENTKVAAPLMVGDSGVPASTLWWDGWTVAKNISDEDAAATFQALAYAVSPQTLNDTTMNQAVWLIDGYEPAPVSEGVLAAVASGTKPYPMLPYMGLLHTASGDNIADFLTGKESAEQTLADIEAAYNAAAKEQGYIQ</sequence>
<keyword evidence="3" id="KW-0732">Signal</keyword>
<organism evidence="4 5">
    <name type="scientific">Litoreibacter arenae DSM 19593</name>
    <dbReference type="NCBI Taxonomy" id="1123360"/>
    <lineage>
        <taxon>Bacteria</taxon>
        <taxon>Pseudomonadati</taxon>
        <taxon>Pseudomonadota</taxon>
        <taxon>Alphaproteobacteria</taxon>
        <taxon>Rhodobacterales</taxon>
        <taxon>Roseobacteraceae</taxon>
        <taxon>Litoreibacter</taxon>
    </lineage>
</organism>
<dbReference type="Gene3D" id="3.40.190.10">
    <property type="entry name" value="Periplasmic binding protein-like II"/>
    <property type="match status" value="1"/>
</dbReference>
<dbReference type="OrthoDB" id="7532544at2"/>
<dbReference type="GO" id="GO:0042597">
    <property type="term" value="C:periplasmic space"/>
    <property type="evidence" value="ECO:0007669"/>
    <property type="project" value="UniProtKB-SubCell"/>
</dbReference>
<protein>
    <submittedName>
        <fullName evidence="4">Various polyols ABC transporter, periplasmic substrate-binding protein</fullName>
    </submittedName>
</protein>
<dbReference type="HOGENOM" id="CLU_055612_0_0_5"/>
<dbReference type="Proteomes" id="UP000015351">
    <property type="component" value="Unassembled WGS sequence"/>
</dbReference>
<evidence type="ECO:0000256" key="1">
    <source>
        <dbReference type="ARBA" id="ARBA00004418"/>
    </source>
</evidence>
<comment type="caution">
    <text evidence="4">The sequence shown here is derived from an EMBL/GenBank/DDBJ whole genome shotgun (WGS) entry which is preliminary data.</text>
</comment>
<evidence type="ECO:0000256" key="2">
    <source>
        <dbReference type="ARBA" id="ARBA00008520"/>
    </source>
</evidence>
<evidence type="ECO:0000256" key="3">
    <source>
        <dbReference type="SAM" id="SignalP"/>
    </source>
</evidence>
<dbReference type="STRING" id="1123360.thalar_00411"/>
<accession>S9QHN1</accession>
<dbReference type="InterPro" id="IPR006059">
    <property type="entry name" value="SBP"/>
</dbReference>
<dbReference type="PANTHER" id="PTHR43649">
    <property type="entry name" value="ARABINOSE-BINDING PROTEIN-RELATED"/>
    <property type="match status" value="1"/>
</dbReference>
<evidence type="ECO:0000313" key="4">
    <source>
        <dbReference type="EMBL" id="EPX80966.1"/>
    </source>
</evidence>
<dbReference type="InterPro" id="IPR050490">
    <property type="entry name" value="Bact_solute-bd_prot1"/>
</dbReference>
<gene>
    <name evidence="4" type="ORF">thalar_00411</name>
</gene>
<dbReference type="PANTHER" id="PTHR43649:SF12">
    <property type="entry name" value="DIACETYLCHITOBIOSE BINDING PROTEIN DASA"/>
    <property type="match status" value="1"/>
</dbReference>
<feature type="signal peptide" evidence="3">
    <location>
        <begin position="1"/>
        <end position="23"/>
    </location>
</feature>